<dbReference type="SUPFAM" id="SSF109854">
    <property type="entry name" value="DinB/YfiT-like putative metalloenzymes"/>
    <property type="match status" value="1"/>
</dbReference>
<dbReference type="EMBL" id="JAAOYM010000001">
    <property type="protein sequence ID" value="NIJ14096.1"/>
    <property type="molecule type" value="Genomic_DNA"/>
</dbReference>
<gene>
    <name evidence="1" type="ORF">FHU38_004440</name>
</gene>
<dbReference type="RefSeq" id="WP_167174659.1">
    <property type="nucleotide sequence ID" value="NZ_JAAOYM010000001.1"/>
</dbReference>
<keyword evidence="2" id="KW-1185">Reference proteome</keyword>
<evidence type="ECO:0000313" key="1">
    <source>
        <dbReference type="EMBL" id="NIJ14096.1"/>
    </source>
</evidence>
<dbReference type="Proteomes" id="UP000545493">
    <property type="component" value="Unassembled WGS sequence"/>
</dbReference>
<accession>A0A7X5ZSZ9</accession>
<reference evidence="1 2" key="1">
    <citation type="submission" date="2020-03" db="EMBL/GenBank/DDBJ databases">
        <title>Sequencing the genomes of 1000 actinobacteria strains.</title>
        <authorList>
            <person name="Klenk H.-P."/>
        </authorList>
    </citation>
    <scope>NUCLEOTIDE SEQUENCE [LARGE SCALE GENOMIC DNA]</scope>
    <source>
        <strain evidence="1 2">DSM 45685</strain>
    </source>
</reference>
<comment type="caution">
    <text evidence="1">The sequence shown here is derived from an EMBL/GenBank/DDBJ whole genome shotgun (WGS) entry which is preliminary data.</text>
</comment>
<proteinExistence type="predicted"/>
<name>A0A7X5ZSZ9_9PSEU</name>
<sequence length="197" mass="20898">MAVTADDLHAALDSVATALRPATDRDWTASKGTGESDCWHTAEHLGDCLLSYAAQLVAQPTSRFVRFEAAADKDASPAEVLEFAIAGGMILAATVRSAAPDALAYHPTGMSDPEGFAGMGCVEALVHGEDIARGLGLHLDPPPDVCARVLARMFPHSSADISGTDPWTALLWATDRIDLPGRERQTGWRWHSAPLNA</sequence>
<dbReference type="InterPro" id="IPR034660">
    <property type="entry name" value="DinB/YfiT-like"/>
</dbReference>
<evidence type="ECO:0008006" key="3">
    <source>
        <dbReference type="Google" id="ProtNLM"/>
    </source>
</evidence>
<dbReference type="AlphaFoldDB" id="A0A7X5ZSZ9"/>
<protein>
    <recommendedName>
        <fullName evidence="3">Mycothiol-dependent maleylpyruvate isomerase metal-binding domain-containing protein</fullName>
    </recommendedName>
</protein>
<evidence type="ECO:0000313" key="2">
    <source>
        <dbReference type="Proteomes" id="UP000545493"/>
    </source>
</evidence>
<organism evidence="1 2">
    <name type="scientific">Saccharomonospora amisosensis</name>
    <dbReference type="NCBI Taxonomy" id="1128677"/>
    <lineage>
        <taxon>Bacteria</taxon>
        <taxon>Bacillati</taxon>
        <taxon>Actinomycetota</taxon>
        <taxon>Actinomycetes</taxon>
        <taxon>Pseudonocardiales</taxon>
        <taxon>Pseudonocardiaceae</taxon>
        <taxon>Saccharomonospora</taxon>
    </lineage>
</organism>